<comment type="similarity">
    <text evidence="4">Belongs to the UbiA prenyltransferase family.</text>
</comment>
<evidence type="ECO:0000256" key="9">
    <source>
        <dbReference type="SAM" id="MobiDB-lite"/>
    </source>
</evidence>
<accession>A0A9W5YWG7</accession>
<keyword evidence="6 10" id="KW-0812">Transmembrane</keyword>
<dbReference type="Proteomes" id="UP001143548">
    <property type="component" value="Unassembled WGS sequence"/>
</dbReference>
<evidence type="ECO:0000256" key="10">
    <source>
        <dbReference type="SAM" id="Phobius"/>
    </source>
</evidence>
<dbReference type="EMBL" id="BROQ01000068">
    <property type="protein sequence ID" value="GKZ23471.1"/>
    <property type="molecule type" value="Genomic_DNA"/>
</dbReference>
<organism evidence="11 12">
    <name type="scientific">Aspergillus brasiliensis</name>
    <dbReference type="NCBI Taxonomy" id="319629"/>
    <lineage>
        <taxon>Eukaryota</taxon>
        <taxon>Fungi</taxon>
        <taxon>Dikarya</taxon>
        <taxon>Ascomycota</taxon>
        <taxon>Pezizomycotina</taxon>
        <taxon>Eurotiomycetes</taxon>
        <taxon>Eurotiomycetidae</taxon>
        <taxon>Eurotiales</taxon>
        <taxon>Aspergillaceae</taxon>
        <taxon>Aspergillus</taxon>
        <taxon>Aspergillus subgen. Circumdati</taxon>
    </lineage>
</organism>
<dbReference type="FunFam" id="1.20.120.1780:FF:000001">
    <property type="entry name" value="4-hydroxybenzoate octaprenyltransferase"/>
    <property type="match status" value="1"/>
</dbReference>
<evidence type="ECO:0000256" key="6">
    <source>
        <dbReference type="ARBA" id="ARBA00022692"/>
    </source>
</evidence>
<feature type="transmembrane region" description="Helical" evidence="10">
    <location>
        <begin position="235"/>
        <end position="254"/>
    </location>
</feature>
<dbReference type="Pfam" id="PF01040">
    <property type="entry name" value="UbiA"/>
    <property type="match status" value="1"/>
</dbReference>
<feature type="transmembrane region" description="Helical" evidence="10">
    <location>
        <begin position="310"/>
        <end position="328"/>
    </location>
</feature>
<proteinExistence type="inferred from homology"/>
<dbReference type="InterPro" id="IPR044878">
    <property type="entry name" value="UbiA_sf"/>
</dbReference>
<evidence type="ECO:0000256" key="7">
    <source>
        <dbReference type="ARBA" id="ARBA00022989"/>
    </source>
</evidence>
<dbReference type="PANTHER" id="PTHR11048">
    <property type="entry name" value="PRENYLTRANSFERASES"/>
    <property type="match status" value="1"/>
</dbReference>
<dbReference type="AlphaFoldDB" id="A0A9W5YWG7"/>
<feature type="transmembrane region" description="Helical" evidence="10">
    <location>
        <begin position="275"/>
        <end position="298"/>
    </location>
</feature>
<evidence type="ECO:0000256" key="1">
    <source>
        <dbReference type="ARBA" id="ARBA00001946"/>
    </source>
</evidence>
<feature type="transmembrane region" description="Helical" evidence="10">
    <location>
        <begin position="161"/>
        <end position="183"/>
    </location>
</feature>
<dbReference type="CDD" id="cd13959">
    <property type="entry name" value="PT_UbiA_COQ2"/>
    <property type="match status" value="1"/>
</dbReference>
<keyword evidence="8 10" id="KW-0472">Membrane</keyword>
<dbReference type="Gene3D" id="1.10.357.140">
    <property type="entry name" value="UbiA prenyltransferase"/>
    <property type="match status" value="1"/>
</dbReference>
<reference evidence="11" key="1">
    <citation type="submission" date="2022-07" db="EMBL/GenBank/DDBJ databases">
        <title>Taxonomy of Aspergillus series Nigri: significant species reduction supported by multi-species coalescent approaches.</title>
        <authorList>
            <person name="Bian C."/>
            <person name="Kusuya Y."/>
            <person name="Sklenar F."/>
            <person name="D'hooge E."/>
            <person name="Yaguchi T."/>
            <person name="Takahashi H."/>
            <person name="Hubka V."/>
        </authorList>
    </citation>
    <scope>NUCLEOTIDE SEQUENCE</scope>
    <source>
        <strain evidence="11">CBS 733.88</strain>
    </source>
</reference>
<dbReference type="InterPro" id="IPR030470">
    <property type="entry name" value="UbiA_prenylTrfase_CS"/>
</dbReference>
<dbReference type="GO" id="GO:0008412">
    <property type="term" value="F:4-hydroxybenzoate polyprenyltransferase activity"/>
    <property type="evidence" value="ECO:0007669"/>
    <property type="project" value="TreeGrafter"/>
</dbReference>
<dbReference type="InterPro" id="IPR000537">
    <property type="entry name" value="UbiA_prenyltransferase"/>
</dbReference>
<feature type="transmembrane region" description="Helical" evidence="10">
    <location>
        <begin position="204"/>
        <end position="223"/>
    </location>
</feature>
<comment type="pathway">
    <text evidence="3">Secondary metabolite biosynthesis; terpenoid biosynthesis.</text>
</comment>
<feature type="transmembrane region" description="Helical" evidence="10">
    <location>
        <begin position="340"/>
        <end position="363"/>
    </location>
</feature>
<keyword evidence="5" id="KW-0808">Transferase</keyword>
<dbReference type="PANTHER" id="PTHR11048:SF39">
    <property type="entry name" value="POLYPRENYL TRANSFERASE AUSN"/>
    <property type="match status" value="1"/>
</dbReference>
<dbReference type="InterPro" id="IPR039653">
    <property type="entry name" value="Prenyltransferase"/>
</dbReference>
<dbReference type="GO" id="GO:0005743">
    <property type="term" value="C:mitochondrial inner membrane"/>
    <property type="evidence" value="ECO:0007669"/>
    <property type="project" value="TreeGrafter"/>
</dbReference>
<evidence type="ECO:0000256" key="4">
    <source>
        <dbReference type="ARBA" id="ARBA00005985"/>
    </source>
</evidence>
<evidence type="ECO:0000256" key="3">
    <source>
        <dbReference type="ARBA" id="ARBA00004721"/>
    </source>
</evidence>
<evidence type="ECO:0000313" key="12">
    <source>
        <dbReference type="Proteomes" id="UP001143548"/>
    </source>
</evidence>
<comment type="caution">
    <text evidence="11">The sequence shown here is derived from an EMBL/GenBank/DDBJ whole genome shotgun (WGS) entry which is preliminary data.</text>
</comment>
<feature type="transmembrane region" description="Helical" evidence="10">
    <location>
        <begin position="101"/>
        <end position="123"/>
    </location>
</feature>
<evidence type="ECO:0000256" key="8">
    <source>
        <dbReference type="ARBA" id="ARBA00023136"/>
    </source>
</evidence>
<keyword evidence="7 10" id="KW-1133">Transmembrane helix</keyword>
<sequence>MSEYTTVLRQTRSLRIHQQSQRKQETGKHQPQSIQLKPPNHLGAQYGGNNNPGVLRVLPSAWLPYLQLVRLWPPAALLLVFFPTAFGILHAAIGAQVPMEAVVRASIVAFGGCFFSCNAAHVWNDLIDAPLDAQVERTRKRPIPRGAITPRAALLFGGTQVLGAIISLAYMPLGLWTNSLYALPNIITSTYYPFAKRHTHFPQLVLGFCLAWGVIMGELSVGVQPLSYMPDAAEVAIDPSVICLVAGTALWTLISDTIYAHQDLNADLRIGIKSLAVLLQGWTKAVLWPTLMLMTGLLIQVGRLSGLGSWYYLFAVGGASMSLALMVWRVDLQDTRSCWWWFSNGFWWTGGTIMIGLLAEYALQVRS</sequence>
<evidence type="ECO:0000256" key="2">
    <source>
        <dbReference type="ARBA" id="ARBA00004141"/>
    </source>
</evidence>
<comment type="cofactor">
    <cofactor evidence="1">
        <name>Mg(2+)</name>
        <dbReference type="ChEBI" id="CHEBI:18420"/>
    </cofactor>
</comment>
<dbReference type="Gene3D" id="1.20.120.1780">
    <property type="entry name" value="UbiA prenyltransferase"/>
    <property type="match status" value="1"/>
</dbReference>
<feature type="region of interest" description="Disordered" evidence="9">
    <location>
        <begin position="15"/>
        <end position="42"/>
    </location>
</feature>
<comment type="subcellular location">
    <subcellularLocation>
        <location evidence="2">Membrane</location>
        <topology evidence="2">Multi-pass membrane protein</topology>
    </subcellularLocation>
</comment>
<evidence type="ECO:0000313" key="11">
    <source>
        <dbReference type="EMBL" id="GKZ23471.1"/>
    </source>
</evidence>
<evidence type="ECO:0000256" key="5">
    <source>
        <dbReference type="ARBA" id="ARBA00022679"/>
    </source>
</evidence>
<dbReference type="GO" id="GO:0006744">
    <property type="term" value="P:ubiquinone biosynthetic process"/>
    <property type="evidence" value="ECO:0007669"/>
    <property type="project" value="TreeGrafter"/>
</dbReference>
<name>A0A9W5YWG7_9EURO</name>
<gene>
    <name evidence="11" type="ORF">AbraCBS73388_009842</name>
</gene>
<feature type="transmembrane region" description="Helical" evidence="10">
    <location>
        <begin position="71"/>
        <end position="89"/>
    </location>
</feature>
<dbReference type="PROSITE" id="PS00943">
    <property type="entry name" value="UBIA"/>
    <property type="match status" value="1"/>
</dbReference>
<protein>
    <submittedName>
        <fullName evidence="11">Uncharacterized protein</fullName>
    </submittedName>
</protein>